<name>A0ABW6LXY1_9ACTN</name>
<organism evidence="1 2">
    <name type="scientific">Streptomyces hokutonensis</name>
    <dbReference type="NCBI Taxonomy" id="1306990"/>
    <lineage>
        <taxon>Bacteria</taxon>
        <taxon>Bacillati</taxon>
        <taxon>Actinomycetota</taxon>
        <taxon>Actinomycetes</taxon>
        <taxon>Kitasatosporales</taxon>
        <taxon>Streptomycetaceae</taxon>
        <taxon>Streptomyces</taxon>
    </lineage>
</organism>
<evidence type="ECO:0000313" key="2">
    <source>
        <dbReference type="Proteomes" id="UP001601303"/>
    </source>
</evidence>
<accession>A0ABW6LXY1</accession>
<sequence length="43" mass="4569">MRLGGGAVAVTKTGESAFRARARAKSVPNLQVFLAKVDKHRSS</sequence>
<protein>
    <recommendedName>
        <fullName evidence="3">DUF397 domain-containing protein</fullName>
    </recommendedName>
</protein>
<keyword evidence="2" id="KW-1185">Reference proteome</keyword>
<evidence type="ECO:0008006" key="3">
    <source>
        <dbReference type="Google" id="ProtNLM"/>
    </source>
</evidence>
<gene>
    <name evidence="1" type="ORF">ACFYNQ_09175</name>
</gene>
<proteinExistence type="predicted"/>
<evidence type="ECO:0000313" key="1">
    <source>
        <dbReference type="EMBL" id="MFE9598744.1"/>
    </source>
</evidence>
<reference evidence="1 2" key="1">
    <citation type="submission" date="2024-10" db="EMBL/GenBank/DDBJ databases">
        <title>The Natural Products Discovery Center: Release of the First 8490 Sequenced Strains for Exploring Actinobacteria Biosynthetic Diversity.</title>
        <authorList>
            <person name="Kalkreuter E."/>
            <person name="Kautsar S.A."/>
            <person name="Yang D."/>
            <person name="Bader C.D."/>
            <person name="Teijaro C.N."/>
            <person name="Fluegel L."/>
            <person name="Davis C.M."/>
            <person name="Simpson J.R."/>
            <person name="Lauterbach L."/>
            <person name="Steele A.D."/>
            <person name="Gui C."/>
            <person name="Meng S."/>
            <person name="Li G."/>
            <person name="Viehrig K."/>
            <person name="Ye F."/>
            <person name="Su P."/>
            <person name="Kiefer A.F."/>
            <person name="Nichols A."/>
            <person name="Cepeda A.J."/>
            <person name="Yan W."/>
            <person name="Fan B."/>
            <person name="Jiang Y."/>
            <person name="Adhikari A."/>
            <person name="Zheng C.-J."/>
            <person name="Schuster L."/>
            <person name="Cowan T.M."/>
            <person name="Smanski M.J."/>
            <person name="Chevrette M.G."/>
            <person name="De Carvalho L.P.S."/>
            <person name="Shen B."/>
        </authorList>
    </citation>
    <scope>NUCLEOTIDE SEQUENCE [LARGE SCALE GENOMIC DNA]</scope>
    <source>
        <strain evidence="1 2">NPDC006488</strain>
    </source>
</reference>
<dbReference type="Proteomes" id="UP001601303">
    <property type="component" value="Unassembled WGS sequence"/>
</dbReference>
<dbReference type="EMBL" id="JBIAHM010000002">
    <property type="protein sequence ID" value="MFE9598744.1"/>
    <property type="molecule type" value="Genomic_DNA"/>
</dbReference>
<dbReference type="RefSeq" id="WP_388104284.1">
    <property type="nucleotide sequence ID" value="NZ_JBIAHM010000002.1"/>
</dbReference>
<comment type="caution">
    <text evidence="1">The sequence shown here is derived from an EMBL/GenBank/DDBJ whole genome shotgun (WGS) entry which is preliminary data.</text>
</comment>